<sequence>MKILYSVIAMIILLTQSFISSAKNDYDIDFSTKDNYIESLEKIRKALGSRLPIFPEGQNVYQMNPVERSNHQGITIGLIGINGDDTTERLRFVLDPRNLYVAGFILNSNFYRLSYSTPETNDVTVSGTNSPIQLSAPVNYNSLVGEEARSRMQIARGAIDAGAQALSSYTTGQLNQEQRRAIVIFATVISEALRFREIETGIADTVLEWRDYSLGARGIILTTNWDNLRSTVPQLSQDNPNIQVNPDTRLDGFNEITAAIGLILYCKPPFGHSVMYSESSRCLADDVVVINHTIWNKETLAELMIITD</sequence>
<reference evidence="7" key="1">
    <citation type="submission" date="2013-07" db="EMBL/GenBank/DDBJ databases">
        <title>Sub-species coevolution in mutualistic symbiosis.</title>
        <authorList>
            <person name="Murfin K."/>
            <person name="Klassen J."/>
            <person name="Lee M."/>
            <person name="Forst S."/>
            <person name="Stock P."/>
            <person name="Goodrich-Blair H."/>
        </authorList>
    </citation>
    <scope>NUCLEOTIDE SEQUENCE [LARGE SCALE GENOMIC DNA]</scope>
    <source>
        <strain evidence="7">Intermedium</strain>
    </source>
</reference>
<dbReference type="GO" id="GO:0090729">
    <property type="term" value="F:toxin activity"/>
    <property type="evidence" value="ECO:0007669"/>
    <property type="project" value="UniProtKB-KW"/>
</dbReference>
<dbReference type="GO" id="GO:0030598">
    <property type="term" value="F:rRNA N-glycosylase activity"/>
    <property type="evidence" value="ECO:0007669"/>
    <property type="project" value="UniProtKB-EC"/>
</dbReference>
<dbReference type="Gene3D" id="4.10.470.10">
    <property type="entry name" value="Ricin (A Subunit), domain 2"/>
    <property type="match status" value="1"/>
</dbReference>
<accession>A0A077QMS9</accession>
<dbReference type="Gene3D" id="3.40.420.10">
    <property type="entry name" value="Ricin (A subunit), domain 1"/>
    <property type="match status" value="1"/>
</dbReference>
<dbReference type="Pfam" id="PF00161">
    <property type="entry name" value="RIP"/>
    <property type="match status" value="1"/>
</dbReference>
<dbReference type="AlphaFoldDB" id="A0A077QMS9"/>
<evidence type="ECO:0000256" key="6">
    <source>
        <dbReference type="SAM" id="SignalP"/>
    </source>
</evidence>
<keyword evidence="4" id="KW-0611">Plant defense</keyword>
<comment type="caution">
    <text evidence="7">The sequence shown here is derived from an EMBL/GenBank/DDBJ whole genome shotgun (WGS) entry which is preliminary data.</text>
</comment>
<dbReference type="InterPro" id="IPR017988">
    <property type="entry name" value="Ribosome_inactivat_prot_CS"/>
</dbReference>
<organism evidence="7">
    <name type="scientific">Xenorhabdus bovienii str. Intermedium</name>
    <dbReference type="NCBI Taxonomy" id="1379677"/>
    <lineage>
        <taxon>Bacteria</taxon>
        <taxon>Pseudomonadati</taxon>
        <taxon>Pseudomonadota</taxon>
        <taxon>Gammaproteobacteria</taxon>
        <taxon>Enterobacterales</taxon>
        <taxon>Morganellaceae</taxon>
        <taxon>Xenorhabdus</taxon>
    </lineage>
</organism>
<keyword evidence="3 7" id="KW-0378">Hydrolase</keyword>
<dbReference type="EMBL" id="CBTB010000194">
    <property type="protein sequence ID" value="CDH33606.1"/>
    <property type="molecule type" value="Genomic_DNA"/>
</dbReference>
<protein>
    <submittedName>
        <fullName evidence="7">Putative Shiga toxin A-chain (RRNA N-glycosidase)</fullName>
        <ecNumber evidence="7">3.2.2.22</ecNumber>
    </submittedName>
</protein>
<comment type="catalytic activity">
    <reaction evidence="1">
        <text>Endohydrolysis of the N-glycosidic bond at one specific adenosine on the 28S rRNA.</text>
        <dbReference type="EC" id="3.2.2.22"/>
    </reaction>
</comment>
<keyword evidence="5" id="KW-0652">Protein synthesis inhibitor</keyword>
<dbReference type="SUPFAM" id="SSF56371">
    <property type="entry name" value="Ribosome inactivating proteins (RIP)"/>
    <property type="match status" value="1"/>
</dbReference>
<keyword evidence="2" id="KW-0800">Toxin</keyword>
<dbReference type="PRINTS" id="PR00396">
    <property type="entry name" value="SHIGARICIN"/>
</dbReference>
<dbReference type="Proteomes" id="UP000028480">
    <property type="component" value="Unassembled WGS sequence"/>
</dbReference>
<keyword evidence="6" id="KW-0732">Signal</keyword>
<feature type="signal peptide" evidence="6">
    <location>
        <begin position="1"/>
        <end position="22"/>
    </location>
</feature>
<evidence type="ECO:0000256" key="2">
    <source>
        <dbReference type="ARBA" id="ARBA00022656"/>
    </source>
</evidence>
<dbReference type="HOGENOM" id="CLU_903001_0_0_6"/>
<dbReference type="InterPro" id="IPR016139">
    <property type="entry name" value="Ribosome_inactivat_prot_sub2"/>
</dbReference>
<name>A0A077QMS9_XENBV</name>
<proteinExistence type="predicted"/>
<dbReference type="PANTHER" id="PTHR33453:SF34">
    <property type="entry name" value="RIBOSOME-INACTIVATING PROTEIN"/>
    <property type="match status" value="1"/>
</dbReference>
<dbReference type="PROSITE" id="PS00275">
    <property type="entry name" value="SHIGA_RICIN"/>
    <property type="match status" value="1"/>
</dbReference>
<dbReference type="InterPro" id="IPR016138">
    <property type="entry name" value="Ribosome_inactivat_prot_sub1"/>
</dbReference>
<dbReference type="GO" id="GO:0017148">
    <property type="term" value="P:negative regulation of translation"/>
    <property type="evidence" value="ECO:0007669"/>
    <property type="project" value="UniProtKB-KW"/>
</dbReference>
<dbReference type="InterPro" id="IPR017989">
    <property type="entry name" value="Ribosome_inactivat_1/2"/>
</dbReference>
<evidence type="ECO:0000256" key="1">
    <source>
        <dbReference type="ARBA" id="ARBA00000237"/>
    </source>
</evidence>
<evidence type="ECO:0000256" key="3">
    <source>
        <dbReference type="ARBA" id="ARBA00022801"/>
    </source>
</evidence>
<gene>
    <name evidence="7" type="ORF">XBI1_2730004</name>
</gene>
<dbReference type="EC" id="3.2.2.22" evidence="7"/>
<evidence type="ECO:0000256" key="5">
    <source>
        <dbReference type="ARBA" id="ARBA00023193"/>
    </source>
</evidence>
<feature type="chain" id="PRO_5001722990" evidence="6">
    <location>
        <begin position="23"/>
        <end position="308"/>
    </location>
</feature>
<dbReference type="InterPro" id="IPR036041">
    <property type="entry name" value="Ribosome-inact_prot_sf"/>
</dbReference>
<dbReference type="SMR" id="A0A077QMS9"/>
<keyword evidence="7" id="KW-0326">Glycosidase</keyword>
<dbReference type="InterPro" id="IPR001574">
    <property type="entry name" value="Ribosome_inactivat_prot"/>
</dbReference>
<evidence type="ECO:0000313" key="7">
    <source>
        <dbReference type="EMBL" id="CDH33606.1"/>
    </source>
</evidence>
<evidence type="ECO:0000256" key="4">
    <source>
        <dbReference type="ARBA" id="ARBA00022821"/>
    </source>
</evidence>
<dbReference type="RefSeq" id="WP_038189270.1">
    <property type="nucleotide sequence ID" value="NZ_CAWLWA010000190.1"/>
</dbReference>
<dbReference type="PANTHER" id="PTHR33453">
    <property type="match status" value="1"/>
</dbReference>